<reference evidence="3" key="2">
    <citation type="submission" date="2021-04" db="EMBL/GenBank/DDBJ databases">
        <authorList>
            <person name="Podell S."/>
        </authorList>
    </citation>
    <scope>NUCLEOTIDE SEQUENCE</scope>
    <source>
        <strain evidence="3">Hildebrandi</strain>
    </source>
</reference>
<reference evidence="3" key="1">
    <citation type="journal article" date="2021" name="Sci. Rep.">
        <title>Diploid genomic architecture of Nitzschia inconspicua, an elite biomass production diatom.</title>
        <authorList>
            <person name="Oliver A."/>
            <person name="Podell S."/>
            <person name="Pinowska A."/>
            <person name="Traller J.C."/>
            <person name="Smith S.R."/>
            <person name="McClure R."/>
            <person name="Beliaev A."/>
            <person name="Bohutskyi P."/>
            <person name="Hill E.A."/>
            <person name="Rabines A."/>
            <person name="Zheng H."/>
            <person name="Allen L.Z."/>
            <person name="Kuo A."/>
            <person name="Grigoriev I.V."/>
            <person name="Allen A.E."/>
            <person name="Hazlebeck D."/>
            <person name="Allen E.E."/>
        </authorList>
    </citation>
    <scope>NUCLEOTIDE SEQUENCE</scope>
    <source>
        <strain evidence="3">Hildebrandi</strain>
    </source>
</reference>
<sequence>MSHRADTNNHDDDLFASTDSRVPSTPMHQQYTTIATLIFITLMALGIFSNKVTAANDALDVHQKHYNGSLITGIGGNTSTNVYIIEKEKESTTETANTGGHIPTLLSIKEQQLQSYRDGTGLLLNVHVTHHGGTFFCFAMNQVGPCPKFACMGGDNWPKNTTLFAKAKGPWSFNDTGPFVNEARQYFHMISWEFSHWANLGRTNWHHPDLVSVAIMRHPLERFMAGGRCGGFKDKLPRDFADDPGLSDLYWEYANAACADNYALKVFTGSSGCCNGGDTDVKYLDEAKHQLDQFTIIMDQDCLTESIYALFDLLHLNTTEALQKKAKSVHEHKPVRERIGNDTLYEYLEHHFRRDIELYEYAKSKSILDCSTLNRRA</sequence>
<gene>
    <name evidence="3" type="ORF">IV203_010505</name>
</gene>
<keyword evidence="2" id="KW-0472">Membrane</keyword>
<keyword evidence="2" id="KW-0812">Transmembrane</keyword>
<proteinExistence type="predicted"/>
<evidence type="ECO:0008006" key="5">
    <source>
        <dbReference type="Google" id="ProtNLM"/>
    </source>
</evidence>
<feature type="region of interest" description="Disordered" evidence="1">
    <location>
        <begin position="1"/>
        <end position="22"/>
    </location>
</feature>
<evidence type="ECO:0000313" key="3">
    <source>
        <dbReference type="EMBL" id="KAG7351145.1"/>
    </source>
</evidence>
<dbReference type="AlphaFoldDB" id="A0A9K3PKT5"/>
<comment type="caution">
    <text evidence="3">The sequence shown here is derived from an EMBL/GenBank/DDBJ whole genome shotgun (WGS) entry which is preliminary data.</text>
</comment>
<organism evidence="3 4">
    <name type="scientific">Nitzschia inconspicua</name>
    <dbReference type="NCBI Taxonomy" id="303405"/>
    <lineage>
        <taxon>Eukaryota</taxon>
        <taxon>Sar</taxon>
        <taxon>Stramenopiles</taxon>
        <taxon>Ochrophyta</taxon>
        <taxon>Bacillariophyta</taxon>
        <taxon>Bacillariophyceae</taxon>
        <taxon>Bacillariophycidae</taxon>
        <taxon>Bacillariales</taxon>
        <taxon>Bacillariaceae</taxon>
        <taxon>Nitzschia</taxon>
    </lineage>
</organism>
<evidence type="ECO:0000256" key="2">
    <source>
        <dbReference type="SAM" id="Phobius"/>
    </source>
</evidence>
<keyword evidence="4" id="KW-1185">Reference proteome</keyword>
<keyword evidence="2" id="KW-1133">Transmembrane helix</keyword>
<dbReference type="OrthoDB" id="47283at2759"/>
<evidence type="ECO:0000256" key="1">
    <source>
        <dbReference type="SAM" id="MobiDB-lite"/>
    </source>
</evidence>
<protein>
    <recommendedName>
        <fullName evidence="5">Sulfotransferase</fullName>
    </recommendedName>
</protein>
<feature type="transmembrane region" description="Helical" evidence="2">
    <location>
        <begin position="31"/>
        <end position="49"/>
    </location>
</feature>
<feature type="compositionally biased region" description="Basic and acidic residues" evidence="1">
    <location>
        <begin position="1"/>
        <end position="13"/>
    </location>
</feature>
<evidence type="ECO:0000313" key="4">
    <source>
        <dbReference type="Proteomes" id="UP000693970"/>
    </source>
</evidence>
<accession>A0A9K3PKT5</accession>
<dbReference type="Proteomes" id="UP000693970">
    <property type="component" value="Unassembled WGS sequence"/>
</dbReference>
<name>A0A9K3PKT5_9STRA</name>
<dbReference type="EMBL" id="JAGRRH010000018">
    <property type="protein sequence ID" value="KAG7351145.1"/>
    <property type="molecule type" value="Genomic_DNA"/>
</dbReference>